<accession>A0A0C2MDK8</accession>
<gene>
    <name evidence="6" type="ORF">RF11_01219</name>
    <name evidence="5" type="ORF">RF11_02509</name>
</gene>
<dbReference type="PROSITE" id="PS50071">
    <property type="entry name" value="HOMEOBOX_2"/>
    <property type="match status" value="1"/>
</dbReference>
<feature type="region of interest" description="Disordered" evidence="3">
    <location>
        <begin position="132"/>
        <end position="156"/>
    </location>
</feature>
<keyword evidence="1 2" id="KW-0238">DNA-binding</keyword>
<feature type="region of interest" description="Disordered" evidence="3">
    <location>
        <begin position="251"/>
        <end position="273"/>
    </location>
</feature>
<keyword evidence="1 2" id="KW-0539">Nucleus</keyword>
<sequence>MESKDRNRYSYGYQRNTRYVDSKFSQTSKNNSSKFDFAHDQSSEHYNTRKENHLRNTITKQEDNNSVNAPRIFRDSGAGNYFRQNPTYISDERMIELLKIQKGSSSKVAVDDSYADYSSDVIVKGYNRSPFTINEPENIDDDESYNERTSKTSTESSISGYVDTTYSSASSNNEIIDKLNSWTKPKIIRFSNKETLFLNEIFKEKPYLKNNDIKNISSWMEVPEHRIQNWWRHRRAMERIRVASLPVNNDPIITKTNDPGCNETATNKEQSYT</sequence>
<evidence type="ECO:0000313" key="6">
    <source>
        <dbReference type="EMBL" id="KII62887.1"/>
    </source>
</evidence>
<evidence type="ECO:0000259" key="4">
    <source>
        <dbReference type="PROSITE" id="PS50071"/>
    </source>
</evidence>
<dbReference type="InterPro" id="IPR009057">
    <property type="entry name" value="Homeodomain-like_sf"/>
</dbReference>
<evidence type="ECO:0000256" key="3">
    <source>
        <dbReference type="SAM" id="MobiDB-lite"/>
    </source>
</evidence>
<evidence type="ECO:0000313" key="7">
    <source>
        <dbReference type="Proteomes" id="UP000031668"/>
    </source>
</evidence>
<feature type="compositionally biased region" description="Basic and acidic residues" evidence="3">
    <location>
        <begin position="36"/>
        <end position="48"/>
    </location>
</feature>
<comment type="subcellular location">
    <subcellularLocation>
        <location evidence="1 2">Nucleus</location>
    </subcellularLocation>
</comment>
<dbReference type="GO" id="GO:0005634">
    <property type="term" value="C:nucleus"/>
    <property type="evidence" value="ECO:0007669"/>
    <property type="project" value="UniProtKB-SubCell"/>
</dbReference>
<evidence type="ECO:0000256" key="2">
    <source>
        <dbReference type="RuleBase" id="RU000682"/>
    </source>
</evidence>
<protein>
    <recommendedName>
        <fullName evidence="4">Homeobox domain-containing protein</fullName>
    </recommendedName>
</protein>
<dbReference type="CDD" id="cd00086">
    <property type="entry name" value="homeodomain"/>
    <property type="match status" value="1"/>
</dbReference>
<keyword evidence="1 2" id="KW-0371">Homeobox</keyword>
<dbReference type="SUPFAM" id="SSF46689">
    <property type="entry name" value="Homeodomain-like"/>
    <property type="match status" value="1"/>
</dbReference>
<organism evidence="5 7">
    <name type="scientific">Thelohanellus kitauei</name>
    <name type="common">Myxosporean</name>
    <dbReference type="NCBI Taxonomy" id="669202"/>
    <lineage>
        <taxon>Eukaryota</taxon>
        <taxon>Metazoa</taxon>
        <taxon>Cnidaria</taxon>
        <taxon>Myxozoa</taxon>
        <taxon>Myxosporea</taxon>
        <taxon>Bivalvulida</taxon>
        <taxon>Platysporina</taxon>
        <taxon>Myxobolidae</taxon>
        <taxon>Thelohanellus</taxon>
    </lineage>
</organism>
<dbReference type="GO" id="GO:0003677">
    <property type="term" value="F:DNA binding"/>
    <property type="evidence" value="ECO:0007669"/>
    <property type="project" value="UniProtKB-UniRule"/>
</dbReference>
<dbReference type="EMBL" id="JWZT01004999">
    <property type="protein sequence ID" value="KII62389.1"/>
    <property type="molecule type" value="Genomic_DNA"/>
</dbReference>
<feature type="compositionally biased region" description="Polar residues" evidence="3">
    <location>
        <begin position="254"/>
        <end position="273"/>
    </location>
</feature>
<evidence type="ECO:0000256" key="1">
    <source>
        <dbReference type="PROSITE-ProRule" id="PRU00108"/>
    </source>
</evidence>
<name>A0A0C2MDK8_THEKT</name>
<feature type="DNA-binding region" description="Homeobox" evidence="1">
    <location>
        <begin position="183"/>
        <end position="242"/>
    </location>
</feature>
<reference evidence="5 7" key="1">
    <citation type="journal article" date="2014" name="Genome Biol. Evol.">
        <title>The genome of the myxosporean Thelohanellus kitauei shows adaptations to nutrient acquisition within its fish host.</title>
        <authorList>
            <person name="Yang Y."/>
            <person name="Xiong J."/>
            <person name="Zhou Z."/>
            <person name="Huo F."/>
            <person name="Miao W."/>
            <person name="Ran C."/>
            <person name="Liu Y."/>
            <person name="Zhang J."/>
            <person name="Feng J."/>
            <person name="Wang M."/>
            <person name="Wang M."/>
            <person name="Wang L."/>
            <person name="Yao B."/>
        </authorList>
    </citation>
    <scope>NUCLEOTIDE SEQUENCE [LARGE SCALE GENOMIC DNA]</scope>
    <source>
        <strain evidence="5">Wuqing</strain>
    </source>
</reference>
<feature type="compositionally biased region" description="Polar residues" evidence="3">
    <location>
        <begin position="23"/>
        <end position="34"/>
    </location>
</feature>
<dbReference type="InterPro" id="IPR001356">
    <property type="entry name" value="HD"/>
</dbReference>
<dbReference type="Pfam" id="PF00046">
    <property type="entry name" value="Homeodomain"/>
    <property type="match status" value="1"/>
</dbReference>
<dbReference type="Gene3D" id="1.10.10.60">
    <property type="entry name" value="Homeodomain-like"/>
    <property type="match status" value="1"/>
</dbReference>
<feature type="region of interest" description="Disordered" evidence="3">
    <location>
        <begin position="23"/>
        <end position="48"/>
    </location>
</feature>
<dbReference type="SMART" id="SM00389">
    <property type="entry name" value="HOX"/>
    <property type="match status" value="1"/>
</dbReference>
<dbReference type="AlphaFoldDB" id="A0A0C2MDK8"/>
<keyword evidence="7" id="KW-1185">Reference proteome</keyword>
<feature type="domain" description="Homeobox" evidence="4">
    <location>
        <begin position="181"/>
        <end position="241"/>
    </location>
</feature>
<evidence type="ECO:0000313" key="5">
    <source>
        <dbReference type="EMBL" id="KII62389.1"/>
    </source>
</evidence>
<comment type="caution">
    <text evidence="5">The sequence shown here is derived from an EMBL/GenBank/DDBJ whole genome shotgun (WGS) entry which is preliminary data.</text>
</comment>
<dbReference type="Proteomes" id="UP000031668">
    <property type="component" value="Unassembled WGS sequence"/>
</dbReference>
<dbReference type="EMBL" id="JWZT01004854">
    <property type="protein sequence ID" value="KII62887.1"/>
    <property type="molecule type" value="Genomic_DNA"/>
</dbReference>
<dbReference type="OrthoDB" id="6159439at2759"/>
<proteinExistence type="predicted"/>